<reference evidence="9 10" key="1">
    <citation type="journal article" date="2018" name="Cell">
        <title>The Chara Genome: Secondary Complexity and Implications for Plant Terrestrialization.</title>
        <authorList>
            <person name="Nishiyama T."/>
            <person name="Sakayama H."/>
            <person name="Vries J.D."/>
            <person name="Buschmann H."/>
            <person name="Saint-Marcoux D."/>
            <person name="Ullrich K.K."/>
            <person name="Haas F.B."/>
            <person name="Vanderstraeten L."/>
            <person name="Becker D."/>
            <person name="Lang D."/>
            <person name="Vosolsobe S."/>
            <person name="Rombauts S."/>
            <person name="Wilhelmsson P.K.I."/>
            <person name="Janitza P."/>
            <person name="Kern R."/>
            <person name="Heyl A."/>
            <person name="Rumpler F."/>
            <person name="Villalobos L.I.A.C."/>
            <person name="Clay J.M."/>
            <person name="Skokan R."/>
            <person name="Toyoda A."/>
            <person name="Suzuki Y."/>
            <person name="Kagoshima H."/>
            <person name="Schijlen E."/>
            <person name="Tajeshwar N."/>
            <person name="Catarino B."/>
            <person name="Hetherington A.J."/>
            <person name="Saltykova A."/>
            <person name="Bonnot C."/>
            <person name="Breuninger H."/>
            <person name="Symeonidi A."/>
            <person name="Radhakrishnan G.V."/>
            <person name="Van Nieuwerburgh F."/>
            <person name="Deforce D."/>
            <person name="Chang C."/>
            <person name="Karol K.G."/>
            <person name="Hedrich R."/>
            <person name="Ulvskov P."/>
            <person name="Glockner G."/>
            <person name="Delwiche C.F."/>
            <person name="Petrasek J."/>
            <person name="Van de Peer Y."/>
            <person name="Friml J."/>
            <person name="Beilby M."/>
            <person name="Dolan L."/>
            <person name="Kohara Y."/>
            <person name="Sugano S."/>
            <person name="Fujiyama A."/>
            <person name="Delaux P.-M."/>
            <person name="Quint M."/>
            <person name="TheiBen G."/>
            <person name="Hagemann M."/>
            <person name="Harholt J."/>
            <person name="Dunand C."/>
            <person name="Zachgo S."/>
            <person name="Langdale J."/>
            <person name="Maumus F."/>
            <person name="Straeten D.V.D."/>
            <person name="Gould S.B."/>
            <person name="Rensing S.A."/>
        </authorList>
    </citation>
    <scope>NUCLEOTIDE SEQUENCE [LARGE SCALE GENOMIC DNA]</scope>
    <source>
        <strain evidence="9 10">S276</strain>
    </source>
</reference>
<keyword evidence="10" id="KW-1185">Reference proteome</keyword>
<dbReference type="EMBL" id="BFEA01000071">
    <property type="protein sequence ID" value="GBG66260.1"/>
    <property type="molecule type" value="Genomic_DNA"/>
</dbReference>
<comment type="similarity">
    <text evidence="2">Belongs to the sterol desaturase family.</text>
</comment>
<keyword evidence="5 7" id="KW-0472">Membrane</keyword>
<dbReference type="GO" id="GO:0016020">
    <property type="term" value="C:membrane"/>
    <property type="evidence" value="ECO:0007669"/>
    <property type="project" value="UniProtKB-SubCell"/>
</dbReference>
<dbReference type="Pfam" id="PF04116">
    <property type="entry name" value="FA_hydroxylase"/>
    <property type="match status" value="1"/>
</dbReference>
<comment type="subcellular location">
    <subcellularLocation>
        <location evidence="1">Membrane</location>
    </subcellularLocation>
</comment>
<dbReference type="GO" id="GO:0016491">
    <property type="term" value="F:oxidoreductase activity"/>
    <property type="evidence" value="ECO:0007669"/>
    <property type="project" value="InterPro"/>
</dbReference>
<dbReference type="GO" id="GO:0005506">
    <property type="term" value="F:iron ion binding"/>
    <property type="evidence" value="ECO:0007669"/>
    <property type="project" value="InterPro"/>
</dbReference>
<evidence type="ECO:0000256" key="1">
    <source>
        <dbReference type="ARBA" id="ARBA00004370"/>
    </source>
</evidence>
<dbReference type="Gramene" id="GBG66260">
    <property type="protein sequence ID" value="GBG66260"/>
    <property type="gene ID" value="CBR_g57861"/>
</dbReference>
<organism evidence="9 10">
    <name type="scientific">Chara braunii</name>
    <name type="common">Braun's stonewort</name>
    <dbReference type="NCBI Taxonomy" id="69332"/>
    <lineage>
        <taxon>Eukaryota</taxon>
        <taxon>Viridiplantae</taxon>
        <taxon>Streptophyta</taxon>
        <taxon>Charophyceae</taxon>
        <taxon>Charales</taxon>
        <taxon>Characeae</taxon>
        <taxon>Chara</taxon>
    </lineage>
</organism>
<gene>
    <name evidence="9" type="ORF">CBR_g57861</name>
</gene>
<feature type="domain" description="Fatty acid hydroxylase" evidence="8">
    <location>
        <begin position="142"/>
        <end position="276"/>
    </location>
</feature>
<evidence type="ECO:0000313" key="9">
    <source>
        <dbReference type="EMBL" id="GBG66260.1"/>
    </source>
</evidence>
<keyword evidence="3 7" id="KW-0812">Transmembrane</keyword>
<dbReference type="OMA" id="CHITIMW"/>
<evidence type="ECO:0000256" key="7">
    <source>
        <dbReference type="SAM" id="Phobius"/>
    </source>
</evidence>
<evidence type="ECO:0000256" key="6">
    <source>
        <dbReference type="SAM" id="MobiDB-lite"/>
    </source>
</evidence>
<feature type="transmembrane region" description="Helical" evidence="7">
    <location>
        <begin position="126"/>
        <end position="147"/>
    </location>
</feature>
<dbReference type="InterPro" id="IPR050307">
    <property type="entry name" value="Sterol_Desaturase_Related"/>
</dbReference>
<feature type="region of interest" description="Disordered" evidence="6">
    <location>
        <begin position="301"/>
        <end position="325"/>
    </location>
</feature>
<dbReference type="AlphaFoldDB" id="A0A388K890"/>
<name>A0A388K890_CHABU</name>
<evidence type="ECO:0000313" key="10">
    <source>
        <dbReference type="Proteomes" id="UP000265515"/>
    </source>
</evidence>
<protein>
    <recommendedName>
        <fullName evidence="8">Fatty acid hydroxylase domain-containing protein</fullName>
    </recommendedName>
</protein>
<keyword evidence="4 7" id="KW-1133">Transmembrane helix</keyword>
<accession>A0A388K890</accession>
<evidence type="ECO:0000256" key="2">
    <source>
        <dbReference type="ARBA" id="ARBA00009324"/>
    </source>
</evidence>
<feature type="transmembrane region" description="Helical" evidence="7">
    <location>
        <begin position="101"/>
        <end position="120"/>
    </location>
</feature>
<feature type="transmembrane region" description="Helical" evidence="7">
    <location>
        <begin position="46"/>
        <end position="70"/>
    </location>
</feature>
<evidence type="ECO:0000256" key="3">
    <source>
        <dbReference type="ARBA" id="ARBA00022692"/>
    </source>
</evidence>
<dbReference type="OrthoDB" id="1658724at2759"/>
<sequence>MMLLSSEVAKAMGGMREGGGGGLGVVGNLTWAEAQWVQITSGWSDFQLYCCTFWILLAGYILGALPYMILDYLRIPFFEMYRLQPGFYNDGRTIFKCCRDVMLVFFTTVLPLQLLSYPYFKVSGITGALPLPSLTTVVLQLAVFFIIEDFGNYWIHRWFHNGWAYKYFHYKHHEFTTPMSFAASYAHPVEVLVLGIPTLAGPAIVKCHVLTLWLWINLRNWEALETHSGYDFPWALTKLIPFYGGAEYHDYHHLIGGKSQGNFASVFTYCDWLYGTDKGYRFRKEFELKKMREMAMAQEQGKMEASDGHNLANGSLPVEEKKKQV</sequence>
<evidence type="ECO:0000259" key="8">
    <source>
        <dbReference type="Pfam" id="PF04116"/>
    </source>
</evidence>
<dbReference type="InterPro" id="IPR006694">
    <property type="entry name" value="Fatty_acid_hydroxylase"/>
</dbReference>
<dbReference type="Proteomes" id="UP000265515">
    <property type="component" value="Unassembled WGS sequence"/>
</dbReference>
<dbReference type="GO" id="GO:0008610">
    <property type="term" value="P:lipid biosynthetic process"/>
    <property type="evidence" value="ECO:0007669"/>
    <property type="project" value="InterPro"/>
</dbReference>
<comment type="caution">
    <text evidence="9">The sequence shown here is derived from an EMBL/GenBank/DDBJ whole genome shotgun (WGS) entry which is preliminary data.</text>
</comment>
<evidence type="ECO:0000256" key="4">
    <source>
        <dbReference type="ARBA" id="ARBA00022989"/>
    </source>
</evidence>
<evidence type="ECO:0000256" key="5">
    <source>
        <dbReference type="ARBA" id="ARBA00023136"/>
    </source>
</evidence>
<dbReference type="PANTHER" id="PTHR11863">
    <property type="entry name" value="STEROL DESATURASE"/>
    <property type="match status" value="1"/>
</dbReference>
<dbReference type="STRING" id="69332.A0A388K890"/>
<proteinExistence type="inferred from homology"/>